<evidence type="ECO:0000313" key="1">
    <source>
        <dbReference type="EMBL" id="MBX00094.1"/>
    </source>
</evidence>
<name>A0A2P2K2Z9_RHIMU</name>
<accession>A0A2P2K2Z9</accession>
<proteinExistence type="predicted"/>
<protein>
    <submittedName>
        <fullName evidence="1">Uncharacterized protein</fullName>
    </submittedName>
</protein>
<reference evidence="1" key="1">
    <citation type="submission" date="2018-02" db="EMBL/GenBank/DDBJ databases">
        <title>Rhizophora mucronata_Transcriptome.</title>
        <authorList>
            <person name="Meera S.P."/>
            <person name="Sreeshan A."/>
            <person name="Augustine A."/>
        </authorList>
    </citation>
    <scope>NUCLEOTIDE SEQUENCE</scope>
    <source>
        <tissue evidence="1">Leaf</tissue>
    </source>
</reference>
<organism evidence="1">
    <name type="scientific">Rhizophora mucronata</name>
    <name type="common">Asiatic mangrove</name>
    <dbReference type="NCBI Taxonomy" id="61149"/>
    <lineage>
        <taxon>Eukaryota</taxon>
        <taxon>Viridiplantae</taxon>
        <taxon>Streptophyta</taxon>
        <taxon>Embryophyta</taxon>
        <taxon>Tracheophyta</taxon>
        <taxon>Spermatophyta</taxon>
        <taxon>Magnoliopsida</taxon>
        <taxon>eudicotyledons</taxon>
        <taxon>Gunneridae</taxon>
        <taxon>Pentapetalae</taxon>
        <taxon>rosids</taxon>
        <taxon>fabids</taxon>
        <taxon>Malpighiales</taxon>
        <taxon>Rhizophoraceae</taxon>
        <taxon>Rhizophora</taxon>
    </lineage>
</organism>
<sequence>MESLINFKHISMLASALATLYEDDMGLCLPNYTSSNYQVRKPAENFMVCTNVALQKSLSHLS</sequence>
<dbReference type="EMBL" id="GGEC01019610">
    <property type="protein sequence ID" value="MBX00094.1"/>
    <property type="molecule type" value="Transcribed_RNA"/>
</dbReference>
<dbReference type="AlphaFoldDB" id="A0A2P2K2Z9"/>